<dbReference type="InterPro" id="IPR019660">
    <property type="entry name" value="Put_sensory_transdc_reg_YbjN"/>
</dbReference>
<evidence type="ECO:0000313" key="1">
    <source>
        <dbReference type="EMBL" id="UUX51465.1"/>
    </source>
</evidence>
<accession>A0A9J7AYF7</accession>
<reference evidence="1" key="1">
    <citation type="submission" date="2022-08" db="EMBL/GenBank/DDBJ databases">
        <title>Nisaea acidiphila sp. nov., isolated from a marine algal debris and emended description of the genus Nisaea Urios et al. 2008.</title>
        <authorList>
            <person name="Kwon K."/>
        </authorList>
    </citation>
    <scope>NUCLEOTIDE SEQUENCE</scope>
    <source>
        <strain evidence="1">MEBiC11861</strain>
    </source>
</reference>
<gene>
    <name evidence="1" type="ORF">NUH88_07155</name>
</gene>
<sequence>MKAPIVKAAIEELGYKVSEHKDKDGNPHLVIEDAPDFTKGVAVFMADCGKAGCEDLVFYADFGPSKTATMEFLNEWNHPASNLRSTAFKSGTVSGDGTIGISMPASFFDDSEQAKVSWLAGLFMVEVSMFGASLGNR</sequence>
<dbReference type="KEGG" id="naci:NUH88_07155"/>
<dbReference type="AlphaFoldDB" id="A0A9J7AYF7"/>
<organism evidence="1 2">
    <name type="scientific">Nisaea acidiphila</name>
    <dbReference type="NCBI Taxonomy" id="1862145"/>
    <lineage>
        <taxon>Bacteria</taxon>
        <taxon>Pseudomonadati</taxon>
        <taxon>Pseudomonadota</taxon>
        <taxon>Alphaproteobacteria</taxon>
        <taxon>Rhodospirillales</taxon>
        <taxon>Thalassobaculaceae</taxon>
        <taxon>Nisaea</taxon>
    </lineage>
</organism>
<protein>
    <submittedName>
        <fullName evidence="1">YbjN domain-containing protein</fullName>
    </submittedName>
</protein>
<dbReference type="Pfam" id="PF10722">
    <property type="entry name" value="YbjN"/>
    <property type="match status" value="1"/>
</dbReference>
<proteinExistence type="predicted"/>
<name>A0A9J7AYF7_9PROT</name>
<evidence type="ECO:0000313" key="2">
    <source>
        <dbReference type="Proteomes" id="UP001060336"/>
    </source>
</evidence>
<dbReference type="EMBL" id="CP102480">
    <property type="protein sequence ID" value="UUX51465.1"/>
    <property type="molecule type" value="Genomic_DNA"/>
</dbReference>
<keyword evidence="2" id="KW-1185">Reference proteome</keyword>
<dbReference type="Proteomes" id="UP001060336">
    <property type="component" value="Chromosome"/>
</dbReference>
<dbReference type="RefSeq" id="WP_257770974.1">
    <property type="nucleotide sequence ID" value="NZ_CP102480.1"/>
</dbReference>